<organism evidence="1 2">
    <name type="scientific">Solanum bulbocastanum</name>
    <name type="common">Wild potato</name>
    <dbReference type="NCBI Taxonomy" id="147425"/>
    <lineage>
        <taxon>Eukaryota</taxon>
        <taxon>Viridiplantae</taxon>
        <taxon>Streptophyta</taxon>
        <taxon>Embryophyta</taxon>
        <taxon>Tracheophyta</taxon>
        <taxon>Spermatophyta</taxon>
        <taxon>Magnoliopsida</taxon>
        <taxon>eudicotyledons</taxon>
        <taxon>Gunneridae</taxon>
        <taxon>Pentapetalae</taxon>
        <taxon>asterids</taxon>
        <taxon>lamiids</taxon>
        <taxon>Solanales</taxon>
        <taxon>Solanaceae</taxon>
        <taxon>Solanoideae</taxon>
        <taxon>Solaneae</taxon>
        <taxon>Solanum</taxon>
    </lineage>
</organism>
<dbReference type="AlphaFoldDB" id="A0AAN8YHN0"/>
<reference evidence="1 2" key="1">
    <citation type="submission" date="2024-02" db="EMBL/GenBank/DDBJ databases">
        <title>de novo genome assembly of Solanum bulbocastanum strain 11H21.</title>
        <authorList>
            <person name="Hosaka A.J."/>
        </authorList>
    </citation>
    <scope>NUCLEOTIDE SEQUENCE [LARGE SCALE GENOMIC DNA]</scope>
    <source>
        <tissue evidence="1">Young leaves</tissue>
    </source>
</reference>
<name>A0AAN8YHN0_SOLBU</name>
<dbReference type="Proteomes" id="UP001371456">
    <property type="component" value="Unassembled WGS sequence"/>
</dbReference>
<evidence type="ECO:0000313" key="2">
    <source>
        <dbReference type="Proteomes" id="UP001371456"/>
    </source>
</evidence>
<proteinExistence type="predicted"/>
<keyword evidence="2" id="KW-1185">Reference proteome</keyword>
<evidence type="ECO:0000313" key="1">
    <source>
        <dbReference type="EMBL" id="KAK6789553.1"/>
    </source>
</evidence>
<comment type="caution">
    <text evidence="1">The sequence shown here is derived from an EMBL/GenBank/DDBJ whole genome shotgun (WGS) entry which is preliminary data.</text>
</comment>
<dbReference type="EMBL" id="JBANQN010000005">
    <property type="protein sequence ID" value="KAK6789553.1"/>
    <property type="molecule type" value="Genomic_DNA"/>
</dbReference>
<protein>
    <submittedName>
        <fullName evidence="1">Uncharacterized protein</fullName>
    </submittedName>
</protein>
<gene>
    <name evidence="1" type="ORF">RDI58_013353</name>
</gene>
<accession>A0AAN8YHN0</accession>
<sequence length="120" mass="13613">MLPGETQDFQDYIDMLKLTALKAIGYHYTFCNKQQVDYLGAGIFDHSPILIQVCPPLYSNPMPFRYKGANVAFIIEAPCLTYEQKCRLVVPVTKEEIMLDIKSMPTDMSPGINGFPIEFL</sequence>